<evidence type="ECO:0000313" key="2">
    <source>
        <dbReference type="EMBL" id="VVC29295.1"/>
    </source>
</evidence>
<sequence length="217" mass="24652">MRGFKLYAIIVVILCLTLQEASCKKSKPIPKTVSDSDVEDKMYEDLKSVQQSVSEEEETGVLYNCEEYKSNIWEKALSSQDAMPLVENTLATAKVMGTDEVCSDTTRALFNFIDVIGTNDFAFYSMRMIYKMITVIIRDTNTSSLIYKETQKVFNKILTDPAIRELTLLSLLRPLEMVKDEVIRKRALRTLIAITKMVKPPNTEENTNPSNPKETAN</sequence>
<feature type="chain" id="PRO_5022957453" evidence="1">
    <location>
        <begin position="24"/>
        <end position="217"/>
    </location>
</feature>
<feature type="signal peptide" evidence="1">
    <location>
        <begin position="1"/>
        <end position="23"/>
    </location>
</feature>
<evidence type="ECO:0000313" key="3">
    <source>
        <dbReference type="Proteomes" id="UP000325440"/>
    </source>
</evidence>
<dbReference type="EMBL" id="CABPRJ010000490">
    <property type="protein sequence ID" value="VVC29295.1"/>
    <property type="molecule type" value="Genomic_DNA"/>
</dbReference>
<dbReference type="OrthoDB" id="6603665at2759"/>
<gene>
    <name evidence="2" type="ORF">CINCED_3A016424</name>
</gene>
<evidence type="ECO:0000256" key="1">
    <source>
        <dbReference type="SAM" id="SignalP"/>
    </source>
</evidence>
<dbReference type="Proteomes" id="UP000325440">
    <property type="component" value="Unassembled WGS sequence"/>
</dbReference>
<reference evidence="2 3" key="1">
    <citation type="submission" date="2019-08" db="EMBL/GenBank/DDBJ databases">
        <authorList>
            <person name="Alioto T."/>
            <person name="Alioto T."/>
            <person name="Gomez Garrido J."/>
        </authorList>
    </citation>
    <scope>NUCLEOTIDE SEQUENCE [LARGE SCALE GENOMIC DNA]</scope>
</reference>
<organism evidence="2 3">
    <name type="scientific">Cinara cedri</name>
    <dbReference type="NCBI Taxonomy" id="506608"/>
    <lineage>
        <taxon>Eukaryota</taxon>
        <taxon>Metazoa</taxon>
        <taxon>Ecdysozoa</taxon>
        <taxon>Arthropoda</taxon>
        <taxon>Hexapoda</taxon>
        <taxon>Insecta</taxon>
        <taxon>Pterygota</taxon>
        <taxon>Neoptera</taxon>
        <taxon>Paraneoptera</taxon>
        <taxon>Hemiptera</taxon>
        <taxon>Sternorrhyncha</taxon>
        <taxon>Aphidomorpha</taxon>
        <taxon>Aphidoidea</taxon>
        <taxon>Aphididae</taxon>
        <taxon>Lachninae</taxon>
        <taxon>Cinara</taxon>
    </lineage>
</organism>
<name>A0A5E4MB12_9HEMI</name>
<dbReference type="AlphaFoldDB" id="A0A5E4MB12"/>
<proteinExistence type="predicted"/>
<keyword evidence="3" id="KW-1185">Reference proteome</keyword>
<keyword evidence="1" id="KW-0732">Signal</keyword>
<protein>
    <submittedName>
        <fullName evidence="2">Uncharacterized protein</fullName>
    </submittedName>
</protein>
<accession>A0A5E4MB12</accession>